<dbReference type="Gene3D" id="3.30.470.10">
    <property type="match status" value="1"/>
</dbReference>
<dbReference type="HOGENOM" id="CLU_020844_4_2_0"/>
<dbReference type="Pfam" id="PF01063">
    <property type="entry name" value="Aminotran_4"/>
    <property type="match status" value="1"/>
</dbReference>
<keyword evidence="2" id="KW-0032">Aminotransferase</keyword>
<name>H0UIK8_9BACT</name>
<dbReference type="GO" id="GO:0016829">
    <property type="term" value="F:lyase activity"/>
    <property type="evidence" value="ECO:0007669"/>
    <property type="project" value="UniProtKB-KW"/>
</dbReference>
<dbReference type="CDD" id="cd00449">
    <property type="entry name" value="PLPDE_IV"/>
    <property type="match status" value="1"/>
</dbReference>
<accession>H0UIK8</accession>
<dbReference type="PANTHER" id="PTHR42743">
    <property type="entry name" value="AMINO-ACID AMINOTRANSFERASE"/>
    <property type="match status" value="1"/>
</dbReference>
<dbReference type="RefSeq" id="WP_008523310.1">
    <property type="nucleotide sequence ID" value="NZ_CM001376.1"/>
</dbReference>
<dbReference type="STRING" id="885272.JonanDRAFT_1389"/>
<dbReference type="InterPro" id="IPR001544">
    <property type="entry name" value="Aminotrans_IV"/>
</dbReference>
<keyword evidence="3" id="KW-1185">Reference proteome</keyword>
<proteinExistence type="inferred from homology"/>
<gene>
    <name evidence="2" type="ORF">JonanDRAFT_1389</name>
</gene>
<sequence length="275" mass="30203">MKICYYEGKFLPAEAVSIPVSDHVIQRGVGVFDLVRTSSRRPVQLTMHLERLFSSAAQLGIEMPWNIGELKKLVLEGIGRLEGEVLAKVFVTGGDSFVDECRFPSPRLFCTFEPLVLPPAEVYQKGVRLYPVLHGRTNPTAKSIDYASSYEKNRHDPEAFEVVYCPDGQITEAAHSTFFLVKEGVIITAPSERVLAGTTRAILLQLMGEARLPVQLRCPRLDEITQASEAFITGSIKGVVPVVAVGELPVGSGAVGPVTARVAELLRDNLIRWTE</sequence>
<dbReference type="PANTHER" id="PTHR42743:SF11">
    <property type="entry name" value="AMINODEOXYCHORISMATE LYASE"/>
    <property type="match status" value="1"/>
</dbReference>
<keyword evidence="2" id="KW-0808">Transferase</keyword>
<organism evidence="2 3">
    <name type="scientific">Jonquetella anthropi DSM 22815</name>
    <dbReference type="NCBI Taxonomy" id="885272"/>
    <lineage>
        <taxon>Bacteria</taxon>
        <taxon>Thermotogati</taxon>
        <taxon>Synergistota</taxon>
        <taxon>Synergistia</taxon>
        <taxon>Synergistales</taxon>
        <taxon>Dethiosulfovibrionaceae</taxon>
        <taxon>Jonquetella</taxon>
    </lineage>
</organism>
<dbReference type="InterPro" id="IPR036038">
    <property type="entry name" value="Aminotransferase-like"/>
</dbReference>
<dbReference type="InterPro" id="IPR043132">
    <property type="entry name" value="BCAT-like_C"/>
</dbReference>
<keyword evidence="2" id="KW-0456">Lyase</keyword>
<dbReference type="OrthoDB" id="9805628at2"/>
<dbReference type="Proteomes" id="UP000003806">
    <property type="component" value="Chromosome"/>
</dbReference>
<dbReference type="InterPro" id="IPR050571">
    <property type="entry name" value="Class-IV_PLP-Dep_Aminotrnsfr"/>
</dbReference>
<evidence type="ECO:0000313" key="2">
    <source>
        <dbReference type="EMBL" id="EHM13753.1"/>
    </source>
</evidence>
<dbReference type="eggNOG" id="COG0115">
    <property type="taxonomic scope" value="Bacteria"/>
</dbReference>
<dbReference type="EMBL" id="CM001376">
    <property type="protein sequence ID" value="EHM13753.1"/>
    <property type="molecule type" value="Genomic_DNA"/>
</dbReference>
<comment type="similarity">
    <text evidence="1">Belongs to the class-IV pyridoxal-phosphate-dependent aminotransferase family.</text>
</comment>
<evidence type="ECO:0000256" key="1">
    <source>
        <dbReference type="ARBA" id="ARBA00009320"/>
    </source>
</evidence>
<dbReference type="AlphaFoldDB" id="H0UIK8"/>
<evidence type="ECO:0000313" key="3">
    <source>
        <dbReference type="Proteomes" id="UP000003806"/>
    </source>
</evidence>
<reference evidence="2 3" key="1">
    <citation type="submission" date="2011-11" db="EMBL/GenBank/DDBJ databases">
        <title>The Noncontiguous Finished genome of Jonquetella anthropi DSM 22815.</title>
        <authorList>
            <consortium name="US DOE Joint Genome Institute (JGI-PGF)"/>
            <person name="Lucas S."/>
            <person name="Copeland A."/>
            <person name="Lapidus A."/>
            <person name="Glavina del Rio T."/>
            <person name="Dalin E."/>
            <person name="Tice H."/>
            <person name="Bruce D."/>
            <person name="Goodwin L."/>
            <person name="Pitluck S."/>
            <person name="Peters L."/>
            <person name="Mikhailova N."/>
            <person name="Held B."/>
            <person name="Kyrpides N."/>
            <person name="Mavromatis K."/>
            <person name="Ivanova N."/>
            <person name="Markowitz V."/>
            <person name="Cheng J.-F."/>
            <person name="Hugenholtz P."/>
            <person name="Woyke T."/>
            <person name="Wu D."/>
            <person name="Gronow S."/>
            <person name="Wellnitz S."/>
            <person name="Brambilla E."/>
            <person name="Klenk H.-P."/>
            <person name="Eisen J.A."/>
        </authorList>
    </citation>
    <scope>NUCLEOTIDE SEQUENCE [LARGE SCALE GENOMIC DNA]</scope>
    <source>
        <strain evidence="2 3">DSM 22815</strain>
    </source>
</reference>
<dbReference type="GO" id="GO:0008483">
    <property type="term" value="F:transaminase activity"/>
    <property type="evidence" value="ECO:0007669"/>
    <property type="project" value="UniProtKB-KW"/>
</dbReference>
<dbReference type="Gene3D" id="3.20.10.10">
    <property type="entry name" value="D-amino Acid Aminotransferase, subunit A, domain 2"/>
    <property type="match status" value="1"/>
</dbReference>
<dbReference type="InterPro" id="IPR043131">
    <property type="entry name" value="BCAT-like_N"/>
</dbReference>
<protein>
    <submittedName>
        <fullName evidence="2">Branched-chain amino acid aminotransferase/4-amino-4-deoxychorismate lyase</fullName>
    </submittedName>
</protein>
<dbReference type="SUPFAM" id="SSF56752">
    <property type="entry name" value="D-aminoacid aminotransferase-like PLP-dependent enzymes"/>
    <property type="match status" value="1"/>
</dbReference>
<dbReference type="GO" id="GO:0046394">
    <property type="term" value="P:carboxylic acid biosynthetic process"/>
    <property type="evidence" value="ECO:0007669"/>
    <property type="project" value="UniProtKB-ARBA"/>
</dbReference>